<evidence type="ECO:0000313" key="2">
    <source>
        <dbReference type="EMBL" id="MDQ0346153.1"/>
    </source>
</evidence>
<dbReference type="Proteomes" id="UP001238467">
    <property type="component" value="Unassembled WGS sequence"/>
</dbReference>
<organism evidence="2 3">
    <name type="scientific">Ancylobacter vacuolatus</name>
    <dbReference type="NCBI Taxonomy" id="223389"/>
    <lineage>
        <taxon>Bacteria</taxon>
        <taxon>Pseudomonadati</taxon>
        <taxon>Pseudomonadota</taxon>
        <taxon>Alphaproteobacteria</taxon>
        <taxon>Hyphomicrobiales</taxon>
        <taxon>Xanthobacteraceae</taxon>
        <taxon>Ancylobacter</taxon>
    </lineage>
</organism>
<sequence length="53" mass="5567">MNEDGLPQPSLGVAGDSIRQAPMAWETPELTVRPAGSAETQFTNEGDTDGFSS</sequence>
<dbReference type="EMBL" id="JAUSUH010000001">
    <property type="protein sequence ID" value="MDQ0346153.1"/>
    <property type="molecule type" value="Genomic_DNA"/>
</dbReference>
<feature type="region of interest" description="Disordered" evidence="1">
    <location>
        <begin position="31"/>
        <end position="53"/>
    </location>
</feature>
<accession>A0ABU0DCU6</accession>
<evidence type="ECO:0000256" key="1">
    <source>
        <dbReference type="SAM" id="MobiDB-lite"/>
    </source>
</evidence>
<feature type="compositionally biased region" description="Polar residues" evidence="1">
    <location>
        <begin position="38"/>
        <end position="53"/>
    </location>
</feature>
<proteinExistence type="predicted"/>
<evidence type="ECO:0000313" key="3">
    <source>
        <dbReference type="Proteomes" id="UP001238467"/>
    </source>
</evidence>
<keyword evidence="3" id="KW-1185">Reference proteome</keyword>
<name>A0ABU0DCU6_9HYPH</name>
<gene>
    <name evidence="2" type="ORF">J2S76_000554</name>
</gene>
<reference evidence="2 3" key="1">
    <citation type="submission" date="2023-07" db="EMBL/GenBank/DDBJ databases">
        <title>Genomic Encyclopedia of Type Strains, Phase IV (KMG-IV): sequencing the most valuable type-strain genomes for metagenomic binning, comparative biology and taxonomic classification.</title>
        <authorList>
            <person name="Goeker M."/>
        </authorList>
    </citation>
    <scope>NUCLEOTIDE SEQUENCE [LARGE SCALE GENOMIC DNA]</scope>
    <source>
        <strain evidence="2 3">DSM 1277</strain>
    </source>
</reference>
<protein>
    <submittedName>
        <fullName evidence="2">Uncharacterized protein</fullName>
    </submittedName>
</protein>
<comment type="caution">
    <text evidence="2">The sequence shown here is derived from an EMBL/GenBank/DDBJ whole genome shotgun (WGS) entry which is preliminary data.</text>
</comment>